<sequence length="72" mass="8764">MVKHWPLVKNVYEVVERRVCEGRYFDAVQYIKQMWVQSSNHWEEIEEKRRMSCFAALSRTSFDDMSHGNQEH</sequence>
<evidence type="ECO:0000313" key="1">
    <source>
        <dbReference type="EMBL" id="KAK9153932.1"/>
    </source>
</evidence>
<dbReference type="EMBL" id="JBBNAE010000001">
    <property type="protein sequence ID" value="KAK9153932.1"/>
    <property type="molecule type" value="Genomic_DNA"/>
</dbReference>
<evidence type="ECO:0000313" key="2">
    <source>
        <dbReference type="Proteomes" id="UP001417504"/>
    </source>
</evidence>
<keyword evidence="2" id="KW-1185">Reference proteome</keyword>
<comment type="caution">
    <text evidence="1">The sequence shown here is derived from an EMBL/GenBank/DDBJ whole genome shotgun (WGS) entry which is preliminary data.</text>
</comment>
<protein>
    <submittedName>
        <fullName evidence="1">Uncharacterized protein</fullName>
    </submittedName>
</protein>
<dbReference type="Proteomes" id="UP001417504">
    <property type="component" value="Unassembled WGS sequence"/>
</dbReference>
<organism evidence="1 2">
    <name type="scientific">Stephania japonica</name>
    <dbReference type="NCBI Taxonomy" id="461633"/>
    <lineage>
        <taxon>Eukaryota</taxon>
        <taxon>Viridiplantae</taxon>
        <taxon>Streptophyta</taxon>
        <taxon>Embryophyta</taxon>
        <taxon>Tracheophyta</taxon>
        <taxon>Spermatophyta</taxon>
        <taxon>Magnoliopsida</taxon>
        <taxon>Ranunculales</taxon>
        <taxon>Menispermaceae</taxon>
        <taxon>Menispermoideae</taxon>
        <taxon>Cissampelideae</taxon>
        <taxon>Stephania</taxon>
    </lineage>
</organism>
<accession>A0AAP0KM75</accession>
<reference evidence="1 2" key="1">
    <citation type="submission" date="2024-01" db="EMBL/GenBank/DDBJ databases">
        <title>Genome assemblies of Stephania.</title>
        <authorList>
            <person name="Yang L."/>
        </authorList>
    </citation>
    <scope>NUCLEOTIDE SEQUENCE [LARGE SCALE GENOMIC DNA]</scope>
    <source>
        <strain evidence="1">QJT</strain>
        <tissue evidence="1">Leaf</tissue>
    </source>
</reference>
<name>A0AAP0KM75_9MAGN</name>
<dbReference type="AlphaFoldDB" id="A0AAP0KM75"/>
<proteinExistence type="predicted"/>
<gene>
    <name evidence="1" type="ORF">Sjap_001412</name>
</gene>